<proteinExistence type="predicted"/>
<dbReference type="EMBL" id="KZ819637">
    <property type="protein sequence ID" value="PWN88980.1"/>
    <property type="molecule type" value="Genomic_DNA"/>
</dbReference>
<keyword evidence="2" id="KW-0812">Transmembrane</keyword>
<dbReference type="Proteomes" id="UP000245768">
    <property type="component" value="Unassembled WGS sequence"/>
</dbReference>
<evidence type="ECO:0008006" key="5">
    <source>
        <dbReference type="Google" id="ProtNLM"/>
    </source>
</evidence>
<feature type="transmembrane region" description="Helical" evidence="2">
    <location>
        <begin position="149"/>
        <end position="168"/>
    </location>
</feature>
<evidence type="ECO:0000313" key="4">
    <source>
        <dbReference type="Proteomes" id="UP000245768"/>
    </source>
</evidence>
<evidence type="ECO:0000256" key="2">
    <source>
        <dbReference type="SAM" id="Phobius"/>
    </source>
</evidence>
<organism evidence="3 4">
    <name type="scientific">Acaromyces ingoldii</name>
    <dbReference type="NCBI Taxonomy" id="215250"/>
    <lineage>
        <taxon>Eukaryota</taxon>
        <taxon>Fungi</taxon>
        <taxon>Dikarya</taxon>
        <taxon>Basidiomycota</taxon>
        <taxon>Ustilaginomycotina</taxon>
        <taxon>Exobasidiomycetes</taxon>
        <taxon>Exobasidiales</taxon>
        <taxon>Cryptobasidiaceae</taxon>
        <taxon>Acaromyces</taxon>
    </lineage>
</organism>
<feature type="transmembrane region" description="Helical" evidence="2">
    <location>
        <begin position="304"/>
        <end position="323"/>
    </location>
</feature>
<keyword evidence="4" id="KW-1185">Reference proteome</keyword>
<keyword evidence="2" id="KW-0472">Membrane</keyword>
<name>A0A316YHF4_9BASI</name>
<feature type="transmembrane region" description="Helical" evidence="2">
    <location>
        <begin position="177"/>
        <end position="199"/>
    </location>
</feature>
<feature type="region of interest" description="Disordered" evidence="1">
    <location>
        <begin position="117"/>
        <end position="138"/>
    </location>
</feature>
<protein>
    <recommendedName>
        <fullName evidence="5">Transmembrane protein</fullName>
    </recommendedName>
</protein>
<dbReference type="GeneID" id="37047022"/>
<feature type="compositionally biased region" description="Basic and acidic residues" evidence="1">
    <location>
        <begin position="358"/>
        <end position="372"/>
    </location>
</feature>
<reference evidence="3 4" key="1">
    <citation type="journal article" date="2018" name="Mol. Biol. Evol.">
        <title>Broad Genomic Sampling Reveals a Smut Pathogenic Ancestry of the Fungal Clade Ustilaginomycotina.</title>
        <authorList>
            <person name="Kijpornyongpan T."/>
            <person name="Mondo S.J."/>
            <person name="Barry K."/>
            <person name="Sandor L."/>
            <person name="Lee J."/>
            <person name="Lipzen A."/>
            <person name="Pangilinan J."/>
            <person name="LaButti K."/>
            <person name="Hainaut M."/>
            <person name="Henrissat B."/>
            <person name="Grigoriev I.V."/>
            <person name="Spatafora J.W."/>
            <person name="Aime M.C."/>
        </authorList>
    </citation>
    <scope>NUCLEOTIDE SEQUENCE [LARGE SCALE GENOMIC DNA]</scope>
    <source>
        <strain evidence="3 4">MCA 4198</strain>
    </source>
</reference>
<feature type="region of interest" description="Disordered" evidence="1">
    <location>
        <begin position="351"/>
        <end position="372"/>
    </location>
</feature>
<feature type="region of interest" description="Disordered" evidence="1">
    <location>
        <begin position="233"/>
        <end position="255"/>
    </location>
</feature>
<accession>A0A316YHF4</accession>
<dbReference type="AlphaFoldDB" id="A0A316YHF4"/>
<keyword evidence="2" id="KW-1133">Transmembrane helix</keyword>
<dbReference type="InParanoid" id="A0A316YHF4"/>
<gene>
    <name evidence="3" type="ORF">FA10DRAFT_302370</name>
</gene>
<feature type="region of interest" description="Disordered" evidence="1">
    <location>
        <begin position="57"/>
        <end position="82"/>
    </location>
</feature>
<sequence>MIMTPRSRSRPGGSCLGFISPRTATLLLALLGLVAHLQTFSHLKSLQESFPDVPKRLPSTPVLSSPPTSSSISSPSSTSSSSSPTLLASVSSLSNEAAAGSYWSSLQEDGRWFNLLSTSSPRNGNPADEQSQDEERRSWEAAKTLARLMRGYAALSAIACAFGIFGAAKHHLLSTRIFVLASFLDVFLCALSLLSLSLLATYPEVRALACDQVSSGEIHALLAFFRGGGPPASSSSPSSSRMAAHSLSLGPSPPSASNTAASFVDNLFRRASRGQSSASTADVGTVWWDALMDNVFASENCDEVFATTVVPLILVFSLIYLALRIHFLFVIHRYYVSLLRDRMGLFLSSAPTSPLSRTSDDNEKQVDGDKMA</sequence>
<dbReference type="RefSeq" id="XP_025376178.1">
    <property type="nucleotide sequence ID" value="XM_025525106.1"/>
</dbReference>
<evidence type="ECO:0000313" key="3">
    <source>
        <dbReference type="EMBL" id="PWN88980.1"/>
    </source>
</evidence>
<evidence type="ECO:0000256" key="1">
    <source>
        <dbReference type="SAM" id="MobiDB-lite"/>
    </source>
</evidence>
<dbReference type="OrthoDB" id="2555888at2759"/>